<feature type="compositionally biased region" description="Low complexity" evidence="2">
    <location>
        <begin position="57"/>
        <end position="70"/>
    </location>
</feature>
<dbReference type="Gene3D" id="3.30.160.60">
    <property type="entry name" value="Classic Zinc Finger"/>
    <property type="match status" value="1"/>
</dbReference>
<feature type="compositionally biased region" description="Basic and acidic residues" evidence="2">
    <location>
        <begin position="77"/>
        <end position="91"/>
    </location>
</feature>
<sequence length="130" mass="13991">HNDPTDFPDGYYFRNKAPESVDLLGAFPCLVNGCGKTYNSLGGLKYHQSKVHHNKPGTTVTGVSGGVESSAIGDGDGEWRRNGIDMSRGECDGGDVDMDVSDEEYGHDDVTGVRFSSTLSTPMHVDMEMS</sequence>
<dbReference type="GO" id="GO:0008270">
    <property type="term" value="F:zinc ion binding"/>
    <property type="evidence" value="ECO:0007669"/>
    <property type="project" value="UniProtKB-KW"/>
</dbReference>
<keyword evidence="1" id="KW-0863">Zinc-finger</keyword>
<dbReference type="AlphaFoldDB" id="A0AAD5SMD7"/>
<keyword evidence="5" id="KW-1185">Reference proteome</keyword>
<evidence type="ECO:0000259" key="3">
    <source>
        <dbReference type="PROSITE" id="PS50157"/>
    </source>
</evidence>
<feature type="domain" description="C2H2-type" evidence="3">
    <location>
        <begin position="27"/>
        <end position="57"/>
    </location>
</feature>
<feature type="region of interest" description="Disordered" evidence="2">
    <location>
        <begin position="55"/>
        <end position="103"/>
    </location>
</feature>
<dbReference type="InterPro" id="IPR013087">
    <property type="entry name" value="Znf_C2H2_type"/>
</dbReference>
<dbReference type="InterPro" id="IPR036236">
    <property type="entry name" value="Znf_C2H2_sf"/>
</dbReference>
<keyword evidence="1" id="KW-0479">Metal-binding</keyword>
<name>A0AAD5SMD7_9FUNG</name>
<dbReference type="SUPFAM" id="SSF57667">
    <property type="entry name" value="beta-beta-alpha zinc fingers"/>
    <property type="match status" value="1"/>
</dbReference>
<dbReference type="Proteomes" id="UP001211907">
    <property type="component" value="Unassembled WGS sequence"/>
</dbReference>
<accession>A0AAD5SMD7</accession>
<reference evidence="4" key="1">
    <citation type="submission" date="2020-05" db="EMBL/GenBank/DDBJ databases">
        <title>Phylogenomic resolution of chytrid fungi.</title>
        <authorList>
            <person name="Stajich J.E."/>
            <person name="Amses K."/>
            <person name="Simmons R."/>
            <person name="Seto K."/>
            <person name="Myers J."/>
            <person name="Bonds A."/>
            <person name="Quandt C.A."/>
            <person name="Barry K."/>
            <person name="Liu P."/>
            <person name="Grigoriev I."/>
            <person name="Longcore J.E."/>
            <person name="James T.Y."/>
        </authorList>
    </citation>
    <scope>NUCLEOTIDE SEQUENCE</scope>
    <source>
        <strain evidence="4">JEL0513</strain>
    </source>
</reference>
<protein>
    <recommendedName>
        <fullName evidence="3">C2H2-type domain-containing protein</fullName>
    </recommendedName>
</protein>
<feature type="non-terminal residue" evidence="4">
    <location>
        <position position="1"/>
    </location>
</feature>
<dbReference type="EMBL" id="JADGJH010006045">
    <property type="protein sequence ID" value="KAJ3078353.1"/>
    <property type="molecule type" value="Genomic_DNA"/>
</dbReference>
<evidence type="ECO:0000256" key="1">
    <source>
        <dbReference type="PROSITE-ProRule" id="PRU00042"/>
    </source>
</evidence>
<evidence type="ECO:0000256" key="2">
    <source>
        <dbReference type="SAM" id="MobiDB-lite"/>
    </source>
</evidence>
<dbReference type="PROSITE" id="PS00028">
    <property type="entry name" value="ZINC_FINGER_C2H2_1"/>
    <property type="match status" value="1"/>
</dbReference>
<proteinExistence type="predicted"/>
<keyword evidence="1" id="KW-0862">Zinc</keyword>
<evidence type="ECO:0000313" key="4">
    <source>
        <dbReference type="EMBL" id="KAJ3078353.1"/>
    </source>
</evidence>
<feature type="compositionally biased region" description="Acidic residues" evidence="2">
    <location>
        <begin position="92"/>
        <end position="103"/>
    </location>
</feature>
<organism evidence="4 5">
    <name type="scientific">Physocladia obscura</name>
    <dbReference type="NCBI Taxonomy" id="109957"/>
    <lineage>
        <taxon>Eukaryota</taxon>
        <taxon>Fungi</taxon>
        <taxon>Fungi incertae sedis</taxon>
        <taxon>Chytridiomycota</taxon>
        <taxon>Chytridiomycota incertae sedis</taxon>
        <taxon>Chytridiomycetes</taxon>
        <taxon>Chytridiales</taxon>
        <taxon>Chytriomycetaceae</taxon>
        <taxon>Physocladia</taxon>
    </lineage>
</organism>
<gene>
    <name evidence="4" type="ORF">HK100_010754</name>
</gene>
<comment type="caution">
    <text evidence="4">The sequence shown here is derived from an EMBL/GenBank/DDBJ whole genome shotgun (WGS) entry which is preliminary data.</text>
</comment>
<dbReference type="PROSITE" id="PS50157">
    <property type="entry name" value="ZINC_FINGER_C2H2_2"/>
    <property type="match status" value="1"/>
</dbReference>
<evidence type="ECO:0000313" key="5">
    <source>
        <dbReference type="Proteomes" id="UP001211907"/>
    </source>
</evidence>